<sequence>MEKINYGKETLKLIEQGFVVQESELRRCQEDHIEVNYTIDLFNKKRRLFTSARSKVSFDKCAARLEKYVTSKLQYEEEQQKPLKTLMNKIKELNDKEFYNKTNSKGKVISHNGYSLIFSAYYDTNKPKIEICYLNAGNTLIDFEPLSKNSVLNNEGNIHINSNNYTNKFSETIGKLLGYISDYLYTDLNIREEELKEINSKFISNPYKFPKESEDK</sequence>
<dbReference type="RefSeq" id="WP_000411528.1">
    <property type="nucleotide sequence ID" value="NZ_AP025249.1"/>
</dbReference>
<evidence type="ECO:0000313" key="18">
    <source>
        <dbReference type="Proteomes" id="UP000507112"/>
    </source>
</evidence>
<evidence type="ECO:0000313" key="9">
    <source>
        <dbReference type="EMBL" id="RZH95708.1"/>
    </source>
</evidence>
<evidence type="ECO:0000313" key="6">
    <source>
        <dbReference type="EMBL" id="CAA6391681.1"/>
    </source>
</evidence>
<name>A0A2I7Y947_STAAU</name>
<dbReference type="Proteomes" id="UP000442782">
    <property type="component" value="Unassembled WGS sequence"/>
</dbReference>
<evidence type="ECO:0000313" key="1">
    <source>
        <dbReference type="EMBL" id="CAA4168355.1"/>
    </source>
</evidence>
<evidence type="ECO:0000313" key="2">
    <source>
        <dbReference type="EMBL" id="CAA4168756.1"/>
    </source>
</evidence>
<evidence type="ECO:0000313" key="4">
    <source>
        <dbReference type="EMBL" id="CAA4707296.1"/>
    </source>
</evidence>
<dbReference type="Proteomes" id="UP000459586">
    <property type="component" value="Unassembled WGS sequence"/>
</dbReference>
<dbReference type="EMBL" id="CAIGXB010000017">
    <property type="protein sequence ID" value="CAC5811534.1"/>
    <property type="molecule type" value="Genomic_DNA"/>
</dbReference>
<accession>A0A2I7Y947</accession>
<organism evidence="5 16">
    <name type="scientific">Staphylococcus aureus</name>
    <dbReference type="NCBI Taxonomy" id="1280"/>
    <lineage>
        <taxon>Bacteria</taxon>
        <taxon>Bacillati</taxon>
        <taxon>Bacillota</taxon>
        <taxon>Bacilli</taxon>
        <taxon>Bacillales</taxon>
        <taxon>Staphylococcaceae</taxon>
        <taxon>Staphylococcus</taxon>
    </lineage>
</organism>
<evidence type="ECO:0000313" key="8">
    <source>
        <dbReference type="EMBL" id="CAC8238708.1"/>
    </source>
</evidence>
<dbReference type="EMBL" id="CACUNS010000024">
    <property type="protein sequence ID" value="CAA6128490.1"/>
    <property type="molecule type" value="Genomic_DNA"/>
</dbReference>
<protein>
    <submittedName>
        <fullName evidence="5">Phage protein</fullName>
    </submittedName>
</protein>
<evidence type="ECO:0000313" key="14">
    <source>
        <dbReference type="Proteomes" id="UP000443708"/>
    </source>
</evidence>
<dbReference type="EMBL" id="CACTQT010000023">
    <property type="protein sequence ID" value="CAA4399188.1"/>
    <property type="molecule type" value="Genomic_DNA"/>
</dbReference>
<evidence type="ECO:0000313" key="17">
    <source>
        <dbReference type="Proteomes" id="UP000505390"/>
    </source>
</evidence>
<evidence type="ECO:0000313" key="10">
    <source>
        <dbReference type="Proteomes" id="UP000293434"/>
    </source>
</evidence>
<dbReference type="EMBL" id="CACTWD010000024">
    <property type="protein sequence ID" value="CAA4707296.1"/>
    <property type="molecule type" value="Genomic_DNA"/>
</dbReference>
<dbReference type="EMBL" id="CACTOE010000031">
    <property type="protein sequence ID" value="CAA4168756.1"/>
    <property type="molecule type" value="Genomic_DNA"/>
</dbReference>
<evidence type="ECO:0000313" key="13">
    <source>
        <dbReference type="Proteomes" id="UP000443506"/>
    </source>
</evidence>
<dbReference type="Proteomes" id="UP000459702">
    <property type="component" value="Unassembled WGS sequence"/>
</dbReference>
<evidence type="ECO:0000313" key="3">
    <source>
        <dbReference type="EMBL" id="CAA4399188.1"/>
    </source>
</evidence>
<dbReference type="Proteomes" id="UP000443506">
    <property type="component" value="Unassembled WGS sequence"/>
</dbReference>
<dbReference type="EMBL" id="CACURZ010000022">
    <property type="protein sequence ID" value="CAA6391681.1"/>
    <property type="molecule type" value="Genomic_DNA"/>
</dbReference>
<evidence type="ECO:0000313" key="15">
    <source>
        <dbReference type="Proteomes" id="UP000459586"/>
    </source>
</evidence>
<gene>
    <name evidence="9" type="ORF">EIG94_01865</name>
    <name evidence="2" type="ORF">SAMEA1029512_02754</name>
    <name evidence="1" type="ORF">SAMEA1029528_02739</name>
    <name evidence="3" type="ORF">SAMEA2078260_02662</name>
    <name evidence="5" type="ORF">SAMEA2078588_02672</name>
    <name evidence="6" type="ORF">SAMEA2080344_02672</name>
    <name evidence="4" type="ORF">SAMEA2081063_02717</name>
    <name evidence="7" type="ORF">SAMEA4008575_02799</name>
    <name evidence="8" type="ORF">SAMEA70146418_02837</name>
</gene>
<dbReference type="EMBL" id="CACTPI010000021">
    <property type="protein sequence ID" value="CAA4168355.1"/>
    <property type="molecule type" value="Genomic_DNA"/>
</dbReference>
<comment type="caution">
    <text evidence="5">The sequence shown here is derived from an EMBL/GenBank/DDBJ whole genome shotgun (WGS) entry which is preliminary data.</text>
</comment>
<evidence type="ECO:0000313" key="16">
    <source>
        <dbReference type="Proteomes" id="UP000459702"/>
    </source>
</evidence>
<evidence type="ECO:0000313" key="11">
    <source>
        <dbReference type="Proteomes" id="UP000442696"/>
    </source>
</evidence>
<evidence type="ECO:0000313" key="7">
    <source>
        <dbReference type="EMBL" id="CAC5811534.1"/>
    </source>
</evidence>
<dbReference type="Proteomes" id="UP000293434">
    <property type="component" value="Unassembled WGS sequence"/>
</dbReference>
<dbReference type="Proteomes" id="UP000505390">
    <property type="component" value="Unassembled WGS sequence"/>
</dbReference>
<dbReference type="Proteomes" id="UP000443708">
    <property type="component" value="Unassembled WGS sequence"/>
</dbReference>
<reference evidence="11 12" key="2">
    <citation type="submission" date="2019-12" db="EMBL/GenBank/DDBJ databases">
        <authorList>
            <consortium name="Pathogen Informatics"/>
        </authorList>
    </citation>
    <scope>NUCLEOTIDE SEQUENCE [LARGE SCALE GENOMIC DNA]</scope>
    <source>
        <strain evidence="8 18">MOS105</strain>
        <strain evidence="1 14">S040_N01_C01</strain>
        <strain evidence="2 12">S087_N01_C01</strain>
        <strain evidence="7 17">SG160</strain>
        <strain evidence="5 16">T012_N10_C04</strain>
        <strain evidence="3 11">T012_N16_C08</strain>
        <strain evidence="4 13">T065_N03_C06</strain>
        <strain evidence="6 15">T197_A02_C01</strain>
    </source>
</reference>
<dbReference type="AlphaFoldDB" id="A0A2I7Y947"/>
<dbReference type="Proteomes" id="UP000507112">
    <property type="component" value="Unassembled WGS sequence"/>
</dbReference>
<dbReference type="EMBL" id="RQTC01000017">
    <property type="protein sequence ID" value="RZH95708.1"/>
    <property type="molecule type" value="Genomic_DNA"/>
</dbReference>
<evidence type="ECO:0000313" key="12">
    <source>
        <dbReference type="Proteomes" id="UP000442782"/>
    </source>
</evidence>
<dbReference type="Proteomes" id="UP000442696">
    <property type="component" value="Unassembled WGS sequence"/>
</dbReference>
<reference evidence="9 10" key="1">
    <citation type="submission" date="2018-11" db="EMBL/GenBank/DDBJ databases">
        <title>Genomic profiling of Staphylococcus species from a Poultry farm system in KwaZulu-Natal, South Africa.</title>
        <authorList>
            <person name="Amoako D.G."/>
            <person name="Somboro A.M."/>
            <person name="Abia A.L.K."/>
            <person name="Bester L.A."/>
            <person name="Essack S.Y."/>
        </authorList>
    </citation>
    <scope>NUCLEOTIDE SEQUENCE [LARGE SCALE GENOMIC DNA]</scope>
    <source>
        <strain evidence="9 10">SA9</strain>
    </source>
</reference>
<proteinExistence type="predicted"/>
<evidence type="ECO:0000313" key="5">
    <source>
        <dbReference type="EMBL" id="CAA6128490.1"/>
    </source>
</evidence>
<dbReference type="EMBL" id="CAIIGD010000018">
    <property type="protein sequence ID" value="CAC8238708.1"/>
    <property type="molecule type" value="Genomic_DNA"/>
</dbReference>